<keyword evidence="2" id="KW-1185">Reference proteome</keyword>
<name>A0ABY3SCC6_9BACL</name>
<evidence type="ECO:0000313" key="1">
    <source>
        <dbReference type="EMBL" id="UJF31442.1"/>
    </source>
</evidence>
<dbReference type="Proteomes" id="UP001649230">
    <property type="component" value="Chromosome"/>
</dbReference>
<accession>A0ABY3SCC6</accession>
<dbReference type="EMBL" id="CP090978">
    <property type="protein sequence ID" value="UJF31442.1"/>
    <property type="molecule type" value="Genomic_DNA"/>
</dbReference>
<sequence>MFIKKMFSCDYTKAKAYLEATPLLVFKGIEQNAAKVEDQLKSIGANYEMHKISLDDFLFNEQK</sequence>
<evidence type="ECO:0000313" key="2">
    <source>
        <dbReference type="Proteomes" id="UP001649230"/>
    </source>
</evidence>
<gene>
    <name evidence="1" type="ORF">L0M14_16590</name>
</gene>
<proteinExistence type="predicted"/>
<dbReference type="RefSeq" id="WP_235117788.1">
    <property type="nucleotide sequence ID" value="NZ_CP090978.1"/>
</dbReference>
<protein>
    <submittedName>
        <fullName evidence="1">Uncharacterized protein</fullName>
    </submittedName>
</protein>
<reference evidence="1 2" key="1">
    <citation type="journal article" date="2024" name="Int. J. Syst. Evol. Microbiol.">
        <title>Paenibacillus hexagrammi sp. nov., a novel bacterium isolated from the gut content of Hexagrammos agrammus.</title>
        <authorList>
            <person name="Jung H.K."/>
            <person name="Kim D.G."/>
            <person name="Zin H."/>
            <person name="Park J."/>
            <person name="Jung H."/>
            <person name="Kim Y.O."/>
            <person name="Kong H.J."/>
            <person name="Kim J.W."/>
            <person name="Kim Y.S."/>
        </authorList>
    </citation>
    <scope>NUCLEOTIDE SEQUENCE [LARGE SCALE GENOMIC DNA]</scope>
    <source>
        <strain evidence="1 2">YPD9-1</strain>
    </source>
</reference>
<organism evidence="1 2">
    <name type="scientific">Paenibacillus hexagrammi</name>
    <dbReference type="NCBI Taxonomy" id="2908839"/>
    <lineage>
        <taxon>Bacteria</taxon>
        <taxon>Bacillati</taxon>
        <taxon>Bacillota</taxon>
        <taxon>Bacilli</taxon>
        <taxon>Bacillales</taxon>
        <taxon>Paenibacillaceae</taxon>
        <taxon>Paenibacillus</taxon>
    </lineage>
</organism>